<dbReference type="Gene3D" id="3.40.50.2000">
    <property type="entry name" value="Glycogen Phosphorylase B"/>
    <property type="match status" value="1"/>
</dbReference>
<proteinExistence type="predicted"/>
<dbReference type="CDD" id="cd03801">
    <property type="entry name" value="GT4_PimA-like"/>
    <property type="match status" value="1"/>
</dbReference>
<accession>A0A9D1VAZ2</accession>
<dbReference type="Proteomes" id="UP000823964">
    <property type="component" value="Unassembled WGS sequence"/>
</dbReference>
<sequence>MSHSLRAVYTCTPVAFHANRAFHIRDSGLIASELRKMGLESKSIMPLPSYEDDSLTEQLIRVEAEKLSDPAWWRTLGIDAVVLYSWGAPRYRSIARAIQKAGLKLLIHLDSSGDFWGGIRLRDLPLGRALREMIRRPLVDLLRARHLSYADYITASPPTRDILRFNFFYGPAIADKMRSMPCPVASDKRYDGTPKRPEILLIGRWDDPVKRLNYAFEAIRCLFTSLQDEIPPDTQAAFYGNIPDELRAMHARLPEEIRRRIRLEGYVDNADLCAVYSRAQIICCTSRSEGTHNVSAEALCCGCSVVVSNRPAALRTVIWYTTRDSGRVSEQDSPASFACALRDELLAWQRGERDAVTIARAWQPVFHVDRALTRIFGLDQPDSA</sequence>
<comment type="caution">
    <text evidence="1">The sequence shown here is derived from an EMBL/GenBank/DDBJ whole genome shotgun (WGS) entry which is preliminary data.</text>
</comment>
<organism evidence="1 2">
    <name type="scientific">Candidatus Akkermansia intestinigallinarum</name>
    <dbReference type="NCBI Taxonomy" id="2838431"/>
    <lineage>
        <taxon>Bacteria</taxon>
        <taxon>Pseudomonadati</taxon>
        <taxon>Verrucomicrobiota</taxon>
        <taxon>Verrucomicrobiia</taxon>
        <taxon>Verrucomicrobiales</taxon>
        <taxon>Akkermansiaceae</taxon>
        <taxon>Akkermansia</taxon>
    </lineage>
</organism>
<dbReference type="PANTHER" id="PTHR12526">
    <property type="entry name" value="GLYCOSYLTRANSFERASE"/>
    <property type="match status" value="1"/>
</dbReference>
<reference evidence="1" key="1">
    <citation type="journal article" date="2021" name="PeerJ">
        <title>Extensive microbial diversity within the chicken gut microbiome revealed by metagenomics and culture.</title>
        <authorList>
            <person name="Gilroy R."/>
            <person name="Ravi A."/>
            <person name="Getino M."/>
            <person name="Pursley I."/>
            <person name="Horton D.L."/>
            <person name="Alikhan N.F."/>
            <person name="Baker D."/>
            <person name="Gharbi K."/>
            <person name="Hall N."/>
            <person name="Watson M."/>
            <person name="Adriaenssens E.M."/>
            <person name="Foster-Nyarko E."/>
            <person name="Jarju S."/>
            <person name="Secka A."/>
            <person name="Antonio M."/>
            <person name="Oren A."/>
            <person name="Chaudhuri R.R."/>
            <person name="La Ragione R."/>
            <person name="Hildebrand F."/>
            <person name="Pallen M.J."/>
        </authorList>
    </citation>
    <scope>NUCLEOTIDE SEQUENCE</scope>
    <source>
        <strain evidence="1">14975</strain>
    </source>
</reference>
<dbReference type="AlphaFoldDB" id="A0A9D1VAZ2"/>
<evidence type="ECO:0000313" key="2">
    <source>
        <dbReference type="Proteomes" id="UP000823964"/>
    </source>
</evidence>
<name>A0A9D1VAZ2_9BACT</name>
<reference evidence="1" key="2">
    <citation type="submission" date="2021-04" db="EMBL/GenBank/DDBJ databases">
        <authorList>
            <person name="Gilroy R."/>
        </authorList>
    </citation>
    <scope>NUCLEOTIDE SEQUENCE</scope>
    <source>
        <strain evidence="1">14975</strain>
    </source>
</reference>
<gene>
    <name evidence="1" type="ORF">H9862_04500</name>
</gene>
<dbReference type="EMBL" id="DXFQ01000076">
    <property type="protein sequence ID" value="HIX19848.1"/>
    <property type="molecule type" value="Genomic_DNA"/>
</dbReference>
<dbReference type="SUPFAM" id="SSF53756">
    <property type="entry name" value="UDP-Glycosyltransferase/glycogen phosphorylase"/>
    <property type="match status" value="1"/>
</dbReference>
<evidence type="ECO:0000313" key="1">
    <source>
        <dbReference type="EMBL" id="HIX19848.1"/>
    </source>
</evidence>
<dbReference type="Pfam" id="PF13692">
    <property type="entry name" value="Glyco_trans_1_4"/>
    <property type="match status" value="1"/>
</dbReference>
<protein>
    <submittedName>
        <fullName evidence="1">Glycosyltransferase family 4 protein</fullName>
    </submittedName>
</protein>